<keyword evidence="1" id="KW-0812">Transmembrane</keyword>
<dbReference type="AlphaFoldDB" id="A0A0C3FIE3"/>
<gene>
    <name evidence="2" type="ORF">PILCRDRAFT_557662</name>
</gene>
<reference evidence="2 3" key="1">
    <citation type="submission" date="2014-04" db="EMBL/GenBank/DDBJ databases">
        <authorList>
            <consortium name="DOE Joint Genome Institute"/>
            <person name="Kuo A."/>
            <person name="Tarkka M."/>
            <person name="Buscot F."/>
            <person name="Kohler A."/>
            <person name="Nagy L.G."/>
            <person name="Floudas D."/>
            <person name="Copeland A."/>
            <person name="Barry K.W."/>
            <person name="Cichocki N."/>
            <person name="Veneault-Fourrey C."/>
            <person name="LaButti K."/>
            <person name="Lindquist E.A."/>
            <person name="Lipzen A."/>
            <person name="Lundell T."/>
            <person name="Morin E."/>
            <person name="Murat C."/>
            <person name="Sun H."/>
            <person name="Tunlid A."/>
            <person name="Henrissat B."/>
            <person name="Grigoriev I.V."/>
            <person name="Hibbett D.S."/>
            <person name="Martin F."/>
            <person name="Nordberg H.P."/>
            <person name="Cantor M.N."/>
            <person name="Hua S.X."/>
        </authorList>
    </citation>
    <scope>NUCLEOTIDE SEQUENCE [LARGE SCALE GENOMIC DNA]</scope>
    <source>
        <strain evidence="2 3">F 1598</strain>
    </source>
</reference>
<organism evidence="2 3">
    <name type="scientific">Piloderma croceum (strain F 1598)</name>
    <dbReference type="NCBI Taxonomy" id="765440"/>
    <lineage>
        <taxon>Eukaryota</taxon>
        <taxon>Fungi</taxon>
        <taxon>Dikarya</taxon>
        <taxon>Basidiomycota</taxon>
        <taxon>Agaricomycotina</taxon>
        <taxon>Agaricomycetes</taxon>
        <taxon>Agaricomycetidae</taxon>
        <taxon>Atheliales</taxon>
        <taxon>Atheliaceae</taxon>
        <taxon>Piloderma</taxon>
    </lineage>
</organism>
<keyword evidence="3" id="KW-1185">Reference proteome</keyword>
<name>A0A0C3FIE3_PILCF</name>
<protein>
    <submittedName>
        <fullName evidence="2">Uncharacterized protein</fullName>
    </submittedName>
</protein>
<dbReference type="InParanoid" id="A0A0C3FIE3"/>
<proteinExistence type="predicted"/>
<accession>A0A0C3FIE3</accession>
<keyword evidence="1" id="KW-1133">Transmembrane helix</keyword>
<dbReference type="Proteomes" id="UP000054166">
    <property type="component" value="Unassembled WGS sequence"/>
</dbReference>
<dbReference type="HOGENOM" id="CLU_1787551_0_0_1"/>
<evidence type="ECO:0000313" key="2">
    <source>
        <dbReference type="EMBL" id="KIM79489.1"/>
    </source>
</evidence>
<feature type="transmembrane region" description="Helical" evidence="1">
    <location>
        <begin position="73"/>
        <end position="92"/>
    </location>
</feature>
<evidence type="ECO:0000256" key="1">
    <source>
        <dbReference type="SAM" id="Phobius"/>
    </source>
</evidence>
<evidence type="ECO:0000313" key="3">
    <source>
        <dbReference type="Proteomes" id="UP000054166"/>
    </source>
</evidence>
<reference evidence="3" key="2">
    <citation type="submission" date="2015-01" db="EMBL/GenBank/DDBJ databases">
        <title>Evolutionary Origins and Diversification of the Mycorrhizal Mutualists.</title>
        <authorList>
            <consortium name="DOE Joint Genome Institute"/>
            <consortium name="Mycorrhizal Genomics Consortium"/>
            <person name="Kohler A."/>
            <person name="Kuo A."/>
            <person name="Nagy L.G."/>
            <person name="Floudas D."/>
            <person name="Copeland A."/>
            <person name="Barry K.W."/>
            <person name="Cichocki N."/>
            <person name="Veneault-Fourrey C."/>
            <person name="LaButti K."/>
            <person name="Lindquist E.A."/>
            <person name="Lipzen A."/>
            <person name="Lundell T."/>
            <person name="Morin E."/>
            <person name="Murat C."/>
            <person name="Riley R."/>
            <person name="Ohm R."/>
            <person name="Sun H."/>
            <person name="Tunlid A."/>
            <person name="Henrissat B."/>
            <person name="Grigoriev I.V."/>
            <person name="Hibbett D.S."/>
            <person name="Martin F."/>
        </authorList>
    </citation>
    <scope>NUCLEOTIDE SEQUENCE [LARGE SCALE GENOMIC DNA]</scope>
    <source>
        <strain evidence="3">F 1598</strain>
    </source>
</reference>
<keyword evidence="1" id="KW-0472">Membrane</keyword>
<sequence>MGNHLEHNGTRCHMARVKPEPGGGVFSFEVAKAAPPRNRAGFRTCSYLMQEVFHGFPPPPDGNYIRRSFLLLLRWYSFHIVLYSPHFIVCYFRRSCRWPIFNKALYRIFVTCQSSAESCRMPQIVQVTGTLHRCSRWGKQEYTSV</sequence>
<dbReference type="EMBL" id="KN833009">
    <property type="protein sequence ID" value="KIM79489.1"/>
    <property type="molecule type" value="Genomic_DNA"/>
</dbReference>